<dbReference type="InterPro" id="IPR002347">
    <property type="entry name" value="SDR_fam"/>
</dbReference>
<dbReference type="InParanoid" id="A0A1Y2AN11"/>
<dbReference type="AlphaFoldDB" id="A0A1Y2AN11"/>
<sequence>MPLITRFIASQLSTLPQLPKVDLSGRVYIVTGANCGIGLEIVRHLVPFRPGKIILACRNFQAGEQARAEILRQAPDVDIEVWKVDLASFASVKAFAKRCHTSLGRLDGVAMNAGMMGAAYQVTEDGHEIVTQVNALSPIYLALLLVPLLRKTLQQDISAKKPLPNPYIPRIIFTASRIAENSPTKFFDPEHPLAQLDSKEGYRKGTRYDESKLVEHSLVRHLIGVVPDLVITSTCPGFVDTPLYRDGGPAALAARAIGRSSEVGARSISHAILLLYKSVNYYADCKPYRLRIDWMNRKEGKKFGINFWKESLAVFEQSSPGLLAAAGLTS</sequence>
<dbReference type="InterPro" id="IPR036291">
    <property type="entry name" value="NAD(P)-bd_dom_sf"/>
</dbReference>
<evidence type="ECO:0000313" key="2">
    <source>
        <dbReference type="EMBL" id="ORY23690.1"/>
    </source>
</evidence>
<dbReference type="SUPFAM" id="SSF51735">
    <property type="entry name" value="NAD(P)-binding Rossmann-fold domains"/>
    <property type="match status" value="1"/>
</dbReference>
<keyword evidence="1" id="KW-0560">Oxidoreductase</keyword>
<dbReference type="Proteomes" id="UP000193986">
    <property type="component" value="Unassembled WGS sequence"/>
</dbReference>
<evidence type="ECO:0000313" key="3">
    <source>
        <dbReference type="Proteomes" id="UP000193986"/>
    </source>
</evidence>
<proteinExistence type="predicted"/>
<dbReference type="PRINTS" id="PR00081">
    <property type="entry name" value="GDHRDH"/>
</dbReference>
<dbReference type="STRING" id="71784.A0A1Y2AN11"/>
<protein>
    <recommendedName>
        <fullName evidence="4">NAD(P)-binding protein</fullName>
    </recommendedName>
</protein>
<dbReference type="PANTHER" id="PTHR43157">
    <property type="entry name" value="PHOSPHATIDYLINOSITOL-GLYCAN BIOSYNTHESIS CLASS F PROTEIN-RELATED"/>
    <property type="match status" value="1"/>
</dbReference>
<name>A0A1Y2AN11_9TREE</name>
<organism evidence="2 3">
    <name type="scientific">Naematelia encephala</name>
    <dbReference type="NCBI Taxonomy" id="71784"/>
    <lineage>
        <taxon>Eukaryota</taxon>
        <taxon>Fungi</taxon>
        <taxon>Dikarya</taxon>
        <taxon>Basidiomycota</taxon>
        <taxon>Agaricomycotina</taxon>
        <taxon>Tremellomycetes</taxon>
        <taxon>Tremellales</taxon>
        <taxon>Naemateliaceae</taxon>
        <taxon>Naematelia</taxon>
    </lineage>
</organism>
<dbReference type="EMBL" id="MCFC01000076">
    <property type="protein sequence ID" value="ORY23690.1"/>
    <property type="molecule type" value="Genomic_DNA"/>
</dbReference>
<accession>A0A1Y2AN11</accession>
<dbReference type="OrthoDB" id="2582890at2759"/>
<comment type="caution">
    <text evidence="2">The sequence shown here is derived from an EMBL/GenBank/DDBJ whole genome shotgun (WGS) entry which is preliminary data.</text>
</comment>
<dbReference type="Pfam" id="PF00106">
    <property type="entry name" value="adh_short"/>
    <property type="match status" value="1"/>
</dbReference>
<evidence type="ECO:0000256" key="1">
    <source>
        <dbReference type="ARBA" id="ARBA00023002"/>
    </source>
</evidence>
<dbReference type="GO" id="GO:0016491">
    <property type="term" value="F:oxidoreductase activity"/>
    <property type="evidence" value="ECO:0007669"/>
    <property type="project" value="UniProtKB-KW"/>
</dbReference>
<reference evidence="2 3" key="1">
    <citation type="submission" date="2016-07" db="EMBL/GenBank/DDBJ databases">
        <title>Pervasive Adenine N6-methylation of Active Genes in Fungi.</title>
        <authorList>
            <consortium name="DOE Joint Genome Institute"/>
            <person name="Mondo S.J."/>
            <person name="Dannebaum R.O."/>
            <person name="Kuo R.C."/>
            <person name="Labutti K."/>
            <person name="Haridas S."/>
            <person name="Kuo A."/>
            <person name="Salamov A."/>
            <person name="Ahrendt S.R."/>
            <person name="Lipzen A."/>
            <person name="Sullivan W."/>
            <person name="Andreopoulos W.B."/>
            <person name="Clum A."/>
            <person name="Lindquist E."/>
            <person name="Daum C."/>
            <person name="Ramamoorthy G.K."/>
            <person name="Gryganskyi A."/>
            <person name="Culley D."/>
            <person name="Magnuson J.K."/>
            <person name="James T.Y."/>
            <person name="O'Malley M.A."/>
            <person name="Stajich J.E."/>
            <person name="Spatafora J.W."/>
            <person name="Visel A."/>
            <person name="Grigoriev I.V."/>
        </authorList>
    </citation>
    <scope>NUCLEOTIDE SEQUENCE [LARGE SCALE GENOMIC DNA]</scope>
    <source>
        <strain evidence="2 3">68-887.2</strain>
    </source>
</reference>
<keyword evidence="3" id="KW-1185">Reference proteome</keyword>
<evidence type="ECO:0008006" key="4">
    <source>
        <dbReference type="Google" id="ProtNLM"/>
    </source>
</evidence>
<dbReference type="Gene3D" id="3.40.50.720">
    <property type="entry name" value="NAD(P)-binding Rossmann-like Domain"/>
    <property type="match status" value="1"/>
</dbReference>
<dbReference type="PANTHER" id="PTHR43157:SF31">
    <property type="entry name" value="PHOSPHATIDYLINOSITOL-GLYCAN BIOSYNTHESIS CLASS F PROTEIN"/>
    <property type="match status" value="1"/>
</dbReference>
<gene>
    <name evidence="2" type="ORF">BCR39DRAFT_345033</name>
</gene>